<feature type="modified residue" description="N6-(pyridoxal phosphate)lysine" evidence="8 9">
    <location>
        <position position="284"/>
    </location>
</feature>
<comment type="similarity">
    <text evidence="7 8">Belongs to the SelA family.</text>
</comment>
<dbReference type="Gene3D" id="3.90.1150.180">
    <property type="match status" value="1"/>
</dbReference>
<dbReference type="Pfam" id="PF03841">
    <property type="entry name" value="SelA"/>
    <property type="match status" value="1"/>
</dbReference>
<comment type="function">
    <text evidence="8">Converts seryl-tRNA(Sec) to selenocysteinyl-tRNA(Sec) required for selenoprotein biosynthesis.</text>
</comment>
<evidence type="ECO:0000256" key="9">
    <source>
        <dbReference type="PIRSR" id="PIRSR618319-50"/>
    </source>
</evidence>
<organism evidence="10 11">
    <name type="scientific">Helicobacter anseris</name>
    <dbReference type="NCBI Taxonomy" id="375926"/>
    <lineage>
        <taxon>Bacteria</taxon>
        <taxon>Pseudomonadati</taxon>
        <taxon>Campylobacterota</taxon>
        <taxon>Epsilonproteobacteria</taxon>
        <taxon>Campylobacterales</taxon>
        <taxon>Helicobacteraceae</taxon>
        <taxon>Helicobacter</taxon>
    </lineage>
</organism>
<dbReference type="GO" id="GO:0005737">
    <property type="term" value="C:cytoplasm"/>
    <property type="evidence" value="ECO:0007669"/>
    <property type="project" value="UniProtKB-SubCell"/>
</dbReference>
<evidence type="ECO:0000256" key="3">
    <source>
        <dbReference type="ARBA" id="ARBA00022679"/>
    </source>
</evidence>
<evidence type="ECO:0000256" key="1">
    <source>
        <dbReference type="ARBA" id="ARBA00001933"/>
    </source>
</evidence>
<dbReference type="GO" id="GO:0001717">
    <property type="term" value="P:conversion of seryl-tRNAsec to selenocys-tRNAsec"/>
    <property type="evidence" value="ECO:0007669"/>
    <property type="project" value="UniProtKB-UniRule"/>
</dbReference>
<dbReference type="EMBL" id="NXLX01000007">
    <property type="protein sequence ID" value="RDU73969.1"/>
    <property type="molecule type" value="Genomic_DNA"/>
</dbReference>
<dbReference type="OrthoDB" id="9787096at2"/>
<reference evidence="10 11" key="1">
    <citation type="submission" date="2018-04" db="EMBL/GenBank/DDBJ databases">
        <title>Novel Campyloabacter and Helicobacter Species and Strains.</title>
        <authorList>
            <person name="Mannion A.J."/>
            <person name="Shen Z."/>
            <person name="Fox J.G."/>
        </authorList>
    </citation>
    <scope>NUCLEOTIDE SEQUENCE [LARGE SCALE GENOMIC DNA]</scope>
    <source>
        <strain evidence="10 11">MIT 04-9362</strain>
    </source>
</reference>
<evidence type="ECO:0000256" key="8">
    <source>
        <dbReference type="HAMAP-Rule" id="MF_00423"/>
    </source>
</evidence>
<comment type="pathway">
    <text evidence="8">Aminoacyl-tRNA biosynthesis; selenocysteinyl-tRNA(Sec) biosynthesis; selenocysteinyl-tRNA(Sec) from L-seryl-tRNA(Sec) (bacterial route): step 1/1.</text>
</comment>
<dbReference type="GO" id="GO:0001514">
    <property type="term" value="P:selenocysteine incorporation"/>
    <property type="evidence" value="ECO:0007669"/>
    <property type="project" value="UniProtKB-UniRule"/>
</dbReference>
<keyword evidence="2 8" id="KW-0963">Cytoplasm</keyword>
<comment type="caution">
    <text evidence="10">The sequence shown here is derived from an EMBL/GenBank/DDBJ whole genome shotgun (WGS) entry which is preliminary data.</text>
</comment>
<evidence type="ECO:0000256" key="4">
    <source>
        <dbReference type="ARBA" id="ARBA00022898"/>
    </source>
</evidence>
<sequence>MQESLRSLPKIDKILENKEFENLNKNLVKKIAQKTLQNLRNQILENKITQTPNTNDILQEIKKHYNHIVSPSIKPLINATGVVLQTNFGRSIFNEEMLDKIKPLLTNYNNLEYDITEGKRGERYQHLTDIICALFDCEDALIVNNNAAAVMLIINTFSKNKEVILSRGELVEIGGSFRIPEVITQSGGILREVGSTNKTHLKDYQNAINENTTMIMKVHQSNFAQIGFVQSVDYQDLSHLAKTNNLIDYYDVGSGYIDDINCDEPSLLEIAKTKPSLVSFSGDKLLGGPQAGIIFGKKDLIQSLKQNHLLRAIRIDKINLILLQEIFLAYLLGNQSQIPTIKMLNQPFEELLHKAQELQNILEKYSSLRTKIITTESKAGGGSLPHLDFPSYAIQIKHNKLHTQDLHLLLRKNGIVARAFQDTILLDVRCIDIKHFKQIGIIFESLEE</sequence>
<comment type="cofactor">
    <cofactor evidence="1 8 9">
        <name>pyridoxal 5'-phosphate</name>
        <dbReference type="ChEBI" id="CHEBI:597326"/>
    </cofactor>
</comment>
<comment type="catalytic activity">
    <reaction evidence="8">
        <text>L-seryl-tRNA(Sec) + selenophosphate + H(+) = L-selenocysteinyl-tRNA(Sec) + phosphate</text>
        <dbReference type="Rhea" id="RHEA:22728"/>
        <dbReference type="Rhea" id="RHEA-COMP:9742"/>
        <dbReference type="Rhea" id="RHEA-COMP:9743"/>
        <dbReference type="ChEBI" id="CHEBI:15378"/>
        <dbReference type="ChEBI" id="CHEBI:16144"/>
        <dbReference type="ChEBI" id="CHEBI:43474"/>
        <dbReference type="ChEBI" id="CHEBI:78533"/>
        <dbReference type="ChEBI" id="CHEBI:78573"/>
        <dbReference type="EC" id="2.9.1.1"/>
    </reaction>
</comment>
<keyword evidence="6 8" id="KW-0711">Selenium</keyword>
<dbReference type="InterPro" id="IPR015421">
    <property type="entry name" value="PyrdxlP-dep_Trfase_major"/>
</dbReference>
<dbReference type="PANTHER" id="PTHR32328">
    <property type="entry name" value="L-SERYL-TRNA(SEC) SELENIUM TRANSFERASE"/>
    <property type="match status" value="1"/>
</dbReference>
<dbReference type="UniPathway" id="UPA00906">
    <property type="reaction ID" value="UER00896"/>
</dbReference>
<dbReference type="InterPro" id="IPR015424">
    <property type="entry name" value="PyrdxlP-dep_Trfase"/>
</dbReference>
<protein>
    <recommendedName>
        <fullName evidence="8">L-seryl-tRNA(Sec) selenium transferase</fullName>
        <ecNumber evidence="8">2.9.1.1</ecNumber>
    </recommendedName>
    <alternativeName>
        <fullName evidence="8">Selenocysteine synthase</fullName>
        <shortName evidence="8">Sec synthase</shortName>
    </alternativeName>
    <alternativeName>
        <fullName evidence="8">Selenocysteinyl-tRNA(Sec) synthase</fullName>
    </alternativeName>
</protein>
<dbReference type="GO" id="GO:0004125">
    <property type="term" value="F:L-seryl-tRNA(Sec) selenium transferase activity"/>
    <property type="evidence" value="ECO:0007669"/>
    <property type="project" value="UniProtKB-UniRule"/>
</dbReference>
<evidence type="ECO:0000256" key="7">
    <source>
        <dbReference type="ARBA" id="ARBA00044507"/>
    </source>
</evidence>
<proteinExistence type="inferred from homology"/>
<dbReference type="HAMAP" id="MF_00423">
    <property type="entry name" value="SelA"/>
    <property type="match status" value="1"/>
</dbReference>
<evidence type="ECO:0000256" key="6">
    <source>
        <dbReference type="ARBA" id="ARBA00023266"/>
    </source>
</evidence>
<dbReference type="NCBIfam" id="TIGR00474">
    <property type="entry name" value="selA"/>
    <property type="match status" value="1"/>
</dbReference>
<keyword evidence="5 8" id="KW-0648">Protein biosynthesis</keyword>
<dbReference type="Gene3D" id="3.40.640.10">
    <property type="entry name" value="Type I PLP-dependent aspartate aminotransferase-like (Major domain)"/>
    <property type="match status" value="1"/>
</dbReference>
<dbReference type="RefSeq" id="WP_115578934.1">
    <property type="nucleotide sequence ID" value="NZ_NXLX01000007.1"/>
</dbReference>
<keyword evidence="11" id="KW-1185">Reference proteome</keyword>
<evidence type="ECO:0000256" key="5">
    <source>
        <dbReference type="ARBA" id="ARBA00022917"/>
    </source>
</evidence>
<keyword evidence="4 8" id="KW-0663">Pyridoxal phosphate</keyword>
<dbReference type="PANTHER" id="PTHR32328:SF0">
    <property type="entry name" value="L-SERYL-TRNA(SEC) SELENIUM TRANSFERASE"/>
    <property type="match status" value="1"/>
</dbReference>
<comment type="subcellular location">
    <subcellularLocation>
        <location evidence="8">Cytoplasm</location>
    </subcellularLocation>
</comment>
<gene>
    <name evidence="8" type="primary">selA</name>
    <name evidence="10" type="ORF">CQA57_03930</name>
</gene>
<dbReference type="SUPFAM" id="SSF53383">
    <property type="entry name" value="PLP-dependent transferases"/>
    <property type="match status" value="1"/>
</dbReference>
<dbReference type="InterPro" id="IPR004534">
    <property type="entry name" value="SelA_trans"/>
</dbReference>
<dbReference type="InterPro" id="IPR018319">
    <property type="entry name" value="SelA-like"/>
</dbReference>
<dbReference type="AlphaFoldDB" id="A0A3D8J8Y7"/>
<evidence type="ECO:0000313" key="11">
    <source>
        <dbReference type="Proteomes" id="UP000256695"/>
    </source>
</evidence>
<dbReference type="EC" id="2.9.1.1" evidence="8"/>
<evidence type="ECO:0000313" key="10">
    <source>
        <dbReference type="EMBL" id="RDU73969.1"/>
    </source>
</evidence>
<keyword evidence="3 8" id="KW-0808">Transferase</keyword>
<name>A0A3D8J8Y7_9HELI</name>
<accession>A0A3D8J8Y7</accession>
<dbReference type="Proteomes" id="UP000256695">
    <property type="component" value="Unassembled WGS sequence"/>
</dbReference>
<evidence type="ECO:0000256" key="2">
    <source>
        <dbReference type="ARBA" id="ARBA00022490"/>
    </source>
</evidence>